<dbReference type="GO" id="GO:0072527">
    <property type="term" value="P:pyrimidine-containing compound metabolic process"/>
    <property type="evidence" value="ECO:0007669"/>
    <property type="project" value="UniProtKB-ARBA"/>
</dbReference>
<comment type="cofactor">
    <cofactor evidence="1">
        <name>Zn(2+)</name>
        <dbReference type="ChEBI" id="CHEBI:29105"/>
    </cofactor>
</comment>
<dbReference type="FunFam" id="3.40.140.10:FF:000008">
    <property type="entry name" value="Cytidine deaminase"/>
    <property type="match status" value="1"/>
</dbReference>
<evidence type="ECO:0000256" key="5">
    <source>
        <dbReference type="ARBA" id="ARBA00022723"/>
    </source>
</evidence>
<dbReference type="SUPFAM" id="SSF53927">
    <property type="entry name" value="Cytidine deaminase-like"/>
    <property type="match status" value="1"/>
</dbReference>
<keyword evidence="6 11" id="KW-0378">Hydrolase</keyword>
<dbReference type="GO" id="GO:0055086">
    <property type="term" value="P:nucleobase-containing small molecule metabolic process"/>
    <property type="evidence" value="ECO:0007669"/>
    <property type="project" value="UniProtKB-ARBA"/>
</dbReference>
<dbReference type="PANTHER" id="PTHR11644:SF2">
    <property type="entry name" value="CYTIDINE DEAMINASE"/>
    <property type="match status" value="1"/>
</dbReference>
<evidence type="ECO:0000256" key="2">
    <source>
        <dbReference type="ARBA" id="ARBA00003949"/>
    </source>
</evidence>
<dbReference type="InterPro" id="IPR050202">
    <property type="entry name" value="Cyt/Deoxycyt_deaminase"/>
</dbReference>
<dbReference type="GO" id="GO:0004126">
    <property type="term" value="F:cytidine deaminase activity"/>
    <property type="evidence" value="ECO:0007669"/>
    <property type="project" value="UniProtKB-EC"/>
</dbReference>
<protein>
    <recommendedName>
        <fullName evidence="4">cytidine deaminase</fullName>
        <ecNumber evidence="4">3.5.4.5</ecNumber>
    </recommendedName>
    <alternativeName>
        <fullName evidence="8">Cytidine aminohydrolase</fullName>
    </alternativeName>
</protein>
<dbReference type="InterPro" id="IPR016193">
    <property type="entry name" value="Cytidine_deaminase-like"/>
</dbReference>
<dbReference type="InterPro" id="IPR016192">
    <property type="entry name" value="APOBEC/CMP_deaminase_Zn-bd"/>
</dbReference>
<name>A0A3B1C241_9ZZZZ</name>
<dbReference type="Gene3D" id="3.40.140.10">
    <property type="entry name" value="Cytidine Deaminase, domain 2"/>
    <property type="match status" value="1"/>
</dbReference>
<dbReference type="PROSITE" id="PS00903">
    <property type="entry name" value="CYT_DCMP_DEAMINASES_1"/>
    <property type="match status" value="1"/>
</dbReference>
<dbReference type="NCBIfam" id="NF004064">
    <property type="entry name" value="PRK05578.1"/>
    <property type="match status" value="1"/>
</dbReference>
<evidence type="ECO:0000256" key="3">
    <source>
        <dbReference type="ARBA" id="ARBA00006576"/>
    </source>
</evidence>
<proteinExistence type="inferred from homology"/>
<evidence type="ECO:0000256" key="8">
    <source>
        <dbReference type="ARBA" id="ARBA00032005"/>
    </source>
</evidence>
<gene>
    <name evidence="11" type="ORF">MNBD_NITROSPINAE03-893</name>
</gene>
<dbReference type="CDD" id="cd01283">
    <property type="entry name" value="cytidine_deaminase"/>
    <property type="match status" value="1"/>
</dbReference>
<dbReference type="NCBIfam" id="TIGR01354">
    <property type="entry name" value="cyt_deam_tetra"/>
    <property type="match status" value="1"/>
</dbReference>
<keyword evidence="5" id="KW-0479">Metal-binding</keyword>
<keyword evidence="7" id="KW-0862">Zinc</keyword>
<evidence type="ECO:0000259" key="10">
    <source>
        <dbReference type="PROSITE" id="PS51747"/>
    </source>
</evidence>
<comment type="function">
    <text evidence="2">This enzyme scavenges exogenous and endogenous cytidine and 2'-deoxycytidine for UMP synthesis.</text>
</comment>
<dbReference type="PANTHER" id="PTHR11644">
    <property type="entry name" value="CYTIDINE DEAMINASE"/>
    <property type="match status" value="1"/>
</dbReference>
<comment type="similarity">
    <text evidence="3">Belongs to the cytidine and deoxycytidylate deaminase family.</text>
</comment>
<dbReference type="EMBL" id="UOGB01000098">
    <property type="protein sequence ID" value="VAX18084.1"/>
    <property type="molecule type" value="Genomic_DNA"/>
</dbReference>
<evidence type="ECO:0000256" key="7">
    <source>
        <dbReference type="ARBA" id="ARBA00022833"/>
    </source>
</evidence>
<dbReference type="GO" id="GO:0008270">
    <property type="term" value="F:zinc ion binding"/>
    <property type="evidence" value="ECO:0007669"/>
    <property type="project" value="InterPro"/>
</dbReference>
<organism evidence="11">
    <name type="scientific">hydrothermal vent metagenome</name>
    <dbReference type="NCBI Taxonomy" id="652676"/>
    <lineage>
        <taxon>unclassified sequences</taxon>
        <taxon>metagenomes</taxon>
        <taxon>ecological metagenomes</taxon>
    </lineage>
</organism>
<evidence type="ECO:0000256" key="4">
    <source>
        <dbReference type="ARBA" id="ARBA00012783"/>
    </source>
</evidence>
<sequence>MSKDISVSDEKLVAMAKEAIDMAYAPYSKFRVAAALVTSKGNIHTGVNVENASYGLTVCAERVAVLKAVSCGDREIERIAVVSSSEGKVFPCGACRQVLSEFSSGDLSVIISDTSGGVTENLRLADLLPRAFGPEPLGDR</sequence>
<dbReference type="GO" id="GO:0042802">
    <property type="term" value="F:identical protein binding"/>
    <property type="evidence" value="ECO:0007669"/>
    <property type="project" value="UniProtKB-ARBA"/>
</dbReference>
<accession>A0A3B1C241</accession>
<evidence type="ECO:0000256" key="9">
    <source>
        <dbReference type="ARBA" id="ARBA00049558"/>
    </source>
</evidence>
<evidence type="ECO:0000256" key="1">
    <source>
        <dbReference type="ARBA" id="ARBA00001947"/>
    </source>
</evidence>
<dbReference type="GO" id="GO:0005829">
    <property type="term" value="C:cytosol"/>
    <property type="evidence" value="ECO:0007669"/>
    <property type="project" value="TreeGrafter"/>
</dbReference>
<evidence type="ECO:0000256" key="6">
    <source>
        <dbReference type="ARBA" id="ARBA00022801"/>
    </source>
</evidence>
<dbReference type="PROSITE" id="PS51747">
    <property type="entry name" value="CYT_DCMP_DEAMINASES_2"/>
    <property type="match status" value="1"/>
</dbReference>
<dbReference type="AlphaFoldDB" id="A0A3B1C241"/>
<evidence type="ECO:0000313" key="11">
    <source>
        <dbReference type="EMBL" id="VAX18084.1"/>
    </source>
</evidence>
<feature type="domain" description="CMP/dCMP-type deaminase" evidence="10">
    <location>
        <begin position="7"/>
        <end position="135"/>
    </location>
</feature>
<dbReference type="EC" id="3.5.4.5" evidence="4"/>
<dbReference type="InterPro" id="IPR006262">
    <property type="entry name" value="Cyt_deam_tetra"/>
</dbReference>
<dbReference type="Pfam" id="PF00383">
    <property type="entry name" value="dCMP_cyt_deam_1"/>
    <property type="match status" value="1"/>
</dbReference>
<comment type="catalytic activity">
    <reaction evidence="9">
        <text>cytidine + H2O + H(+) = uridine + NH4(+)</text>
        <dbReference type="Rhea" id="RHEA:16069"/>
        <dbReference type="ChEBI" id="CHEBI:15377"/>
        <dbReference type="ChEBI" id="CHEBI:15378"/>
        <dbReference type="ChEBI" id="CHEBI:16704"/>
        <dbReference type="ChEBI" id="CHEBI:17562"/>
        <dbReference type="ChEBI" id="CHEBI:28938"/>
        <dbReference type="EC" id="3.5.4.5"/>
    </reaction>
</comment>
<reference evidence="11" key="1">
    <citation type="submission" date="2018-06" db="EMBL/GenBank/DDBJ databases">
        <authorList>
            <person name="Zhirakovskaya E."/>
        </authorList>
    </citation>
    <scope>NUCLEOTIDE SEQUENCE</scope>
</reference>
<dbReference type="InterPro" id="IPR002125">
    <property type="entry name" value="CMP_dCMP_dom"/>
</dbReference>